<evidence type="ECO:0000259" key="5">
    <source>
        <dbReference type="Pfam" id="PF18025"/>
    </source>
</evidence>
<proteinExistence type="inferred from homology"/>
<dbReference type="InterPro" id="IPR001503">
    <property type="entry name" value="Glyco_trans_10"/>
</dbReference>
<dbReference type="InterPro" id="IPR038577">
    <property type="entry name" value="GT10-like_C_sf"/>
</dbReference>
<dbReference type="GO" id="GO:0008417">
    <property type="term" value="F:fucosyltransferase activity"/>
    <property type="evidence" value="ECO:0007669"/>
    <property type="project" value="InterPro"/>
</dbReference>
<protein>
    <submittedName>
        <fullName evidence="6">Uncharacterized protein</fullName>
    </submittedName>
</protein>
<evidence type="ECO:0000313" key="6">
    <source>
        <dbReference type="EMBL" id="RMB57444.1"/>
    </source>
</evidence>
<keyword evidence="3" id="KW-0808">Transferase</keyword>
<name>A0A3M0FXP2_9FLAO</name>
<evidence type="ECO:0000313" key="7">
    <source>
        <dbReference type="Proteomes" id="UP000281985"/>
    </source>
</evidence>
<dbReference type="SUPFAM" id="SSF53756">
    <property type="entry name" value="UDP-Glycosyltransferase/glycogen phosphorylase"/>
    <property type="match status" value="1"/>
</dbReference>
<evidence type="ECO:0000256" key="1">
    <source>
        <dbReference type="ARBA" id="ARBA00008919"/>
    </source>
</evidence>
<dbReference type="EMBL" id="REFV01000011">
    <property type="protein sequence ID" value="RMB57444.1"/>
    <property type="molecule type" value="Genomic_DNA"/>
</dbReference>
<feature type="domain" description="Alpha-(1,3)-fucosyltransferase FucT N-terminal" evidence="5">
    <location>
        <begin position="15"/>
        <end position="102"/>
    </location>
</feature>
<dbReference type="Gene3D" id="3.40.50.11660">
    <property type="entry name" value="Glycosyl transferase family 10, C-terminal domain"/>
    <property type="match status" value="1"/>
</dbReference>
<reference evidence="6 7" key="1">
    <citation type="submission" date="2018-10" db="EMBL/GenBank/DDBJ databases">
        <title>Dokdonia luteus sp. nov., isolated from sea water.</title>
        <authorList>
            <person name="Zhou L.Y."/>
            <person name="Du Z.J."/>
        </authorList>
    </citation>
    <scope>NUCLEOTIDE SEQUENCE [LARGE SCALE GENOMIC DNA]</scope>
    <source>
        <strain evidence="6 7">SH27</strain>
    </source>
</reference>
<dbReference type="Proteomes" id="UP000281985">
    <property type="component" value="Unassembled WGS sequence"/>
</dbReference>
<keyword evidence="7" id="KW-1185">Reference proteome</keyword>
<accession>A0A3M0FXP2</accession>
<comment type="similarity">
    <text evidence="1">Belongs to the glycosyltransferase 10 family.</text>
</comment>
<dbReference type="InterPro" id="IPR055270">
    <property type="entry name" value="Glyco_tran_10_C"/>
</dbReference>
<evidence type="ECO:0000259" key="4">
    <source>
        <dbReference type="Pfam" id="PF00852"/>
    </source>
</evidence>
<sequence>MSAVGNKQHKESLKIDYADMWRDFDKENNFFYYLLSERYNLIISSDPELLIFSCFGTAHLKYNCAKLFYTGENRKTNFNACDYSISFENLTHKWQYQLPHYVIRVLESNQLHALEKVFSKVEAAQVLEAKEHFCCTVVSNPEGTVRNDFYDDLNRIKKVNSGGKFQNNVNGPVADKKEFCDKHKFVFAFENEKEEGYCTEKITDAFLSNAIPIYYGDPKVKEVFNEHRFINYDDYSDTESLIHHIMELDSDDEMYVDMMAQPIFKDGETPDFFYKENLLDFIIACIKHSKKNTPVSKTFRGHRYWLERKMKNLLNKLRTHLK</sequence>
<dbReference type="PANTHER" id="PTHR11929:SF194">
    <property type="entry name" value="ALPHA-(1,3)-FUCOSYLTRANSFERASE 10"/>
    <property type="match status" value="1"/>
</dbReference>
<organism evidence="6 7">
    <name type="scientific">Dokdonia sinensis</name>
    <dbReference type="NCBI Taxonomy" id="2479847"/>
    <lineage>
        <taxon>Bacteria</taxon>
        <taxon>Pseudomonadati</taxon>
        <taxon>Bacteroidota</taxon>
        <taxon>Flavobacteriia</taxon>
        <taxon>Flavobacteriales</taxon>
        <taxon>Flavobacteriaceae</taxon>
        <taxon>Dokdonia</taxon>
    </lineage>
</organism>
<dbReference type="Pfam" id="PF18025">
    <property type="entry name" value="FucT_N"/>
    <property type="match status" value="1"/>
</dbReference>
<dbReference type="InterPro" id="IPR041058">
    <property type="entry name" value="FucT_N"/>
</dbReference>
<feature type="domain" description="Fucosyltransferase C-terminal" evidence="4">
    <location>
        <begin position="128"/>
        <end position="256"/>
    </location>
</feature>
<keyword evidence="2" id="KW-0328">Glycosyltransferase</keyword>
<evidence type="ECO:0000256" key="2">
    <source>
        <dbReference type="ARBA" id="ARBA00022676"/>
    </source>
</evidence>
<dbReference type="AlphaFoldDB" id="A0A3M0FXP2"/>
<dbReference type="PANTHER" id="PTHR11929">
    <property type="entry name" value="ALPHA- 1,3 -FUCOSYLTRANSFERASE"/>
    <property type="match status" value="1"/>
</dbReference>
<dbReference type="GO" id="GO:0016020">
    <property type="term" value="C:membrane"/>
    <property type="evidence" value="ECO:0007669"/>
    <property type="project" value="InterPro"/>
</dbReference>
<dbReference type="Pfam" id="PF00852">
    <property type="entry name" value="Glyco_transf_10"/>
    <property type="match status" value="1"/>
</dbReference>
<gene>
    <name evidence="6" type="ORF">EAX61_11905</name>
</gene>
<dbReference type="OrthoDB" id="9791032at2"/>
<comment type="caution">
    <text evidence="6">The sequence shown here is derived from an EMBL/GenBank/DDBJ whole genome shotgun (WGS) entry which is preliminary data.</text>
</comment>
<dbReference type="RefSeq" id="WP_121917922.1">
    <property type="nucleotide sequence ID" value="NZ_REFV01000011.1"/>
</dbReference>
<evidence type="ECO:0000256" key="3">
    <source>
        <dbReference type="ARBA" id="ARBA00022679"/>
    </source>
</evidence>